<dbReference type="PROSITE" id="PS50222">
    <property type="entry name" value="EF_HAND_2"/>
    <property type="match status" value="1"/>
</dbReference>
<organism evidence="9 10">
    <name type="scientific">Adineta ricciae</name>
    <name type="common">Rotifer</name>
    <dbReference type="NCBI Taxonomy" id="249248"/>
    <lineage>
        <taxon>Eukaryota</taxon>
        <taxon>Metazoa</taxon>
        <taxon>Spiralia</taxon>
        <taxon>Gnathifera</taxon>
        <taxon>Rotifera</taxon>
        <taxon>Eurotatoria</taxon>
        <taxon>Bdelloidea</taxon>
        <taxon>Adinetida</taxon>
        <taxon>Adinetidae</taxon>
        <taxon>Adineta</taxon>
    </lineage>
</organism>
<gene>
    <name evidence="9" type="ORF">EDS130_LOCUS12709</name>
</gene>
<dbReference type="EMBL" id="CAJNOJ010000049">
    <property type="protein sequence ID" value="CAF0958217.1"/>
    <property type="molecule type" value="Genomic_DNA"/>
</dbReference>
<evidence type="ECO:0000256" key="5">
    <source>
        <dbReference type="ARBA" id="ARBA00037900"/>
    </source>
</evidence>
<dbReference type="GO" id="GO:0005509">
    <property type="term" value="F:calcium ion binding"/>
    <property type="evidence" value="ECO:0007669"/>
    <property type="project" value="InterPro"/>
</dbReference>
<evidence type="ECO:0000256" key="4">
    <source>
        <dbReference type="ARBA" id="ARBA00022801"/>
    </source>
</evidence>
<evidence type="ECO:0000256" key="2">
    <source>
        <dbReference type="ARBA" id="ARBA00022642"/>
    </source>
</evidence>
<dbReference type="GO" id="GO:0008936">
    <property type="term" value="F:nicotinamidase activity"/>
    <property type="evidence" value="ECO:0007669"/>
    <property type="project" value="UniProtKB-EC"/>
</dbReference>
<evidence type="ECO:0000256" key="3">
    <source>
        <dbReference type="ARBA" id="ARBA00022723"/>
    </source>
</evidence>
<dbReference type="Pfam" id="PF00857">
    <property type="entry name" value="Isochorismatase"/>
    <property type="match status" value="1"/>
</dbReference>
<evidence type="ECO:0000313" key="9">
    <source>
        <dbReference type="EMBL" id="CAF0958217.1"/>
    </source>
</evidence>
<reference evidence="9" key="1">
    <citation type="submission" date="2021-02" db="EMBL/GenBank/DDBJ databases">
        <authorList>
            <person name="Nowell W R."/>
        </authorList>
    </citation>
    <scope>NUCLEOTIDE SEQUENCE</scope>
</reference>
<protein>
    <recommendedName>
        <fullName evidence="6">nicotinamidase</fullName>
        <ecNumber evidence="6">3.5.1.19</ecNumber>
    </recommendedName>
    <alternativeName>
        <fullName evidence="7">Nicotinamide deamidase</fullName>
    </alternativeName>
</protein>
<evidence type="ECO:0000313" key="10">
    <source>
        <dbReference type="Proteomes" id="UP000663852"/>
    </source>
</evidence>
<dbReference type="CDD" id="cd01011">
    <property type="entry name" value="nicotinamidase"/>
    <property type="match status" value="1"/>
</dbReference>
<keyword evidence="4" id="KW-0378">Hydrolase</keyword>
<dbReference type="SUPFAM" id="SSF47473">
    <property type="entry name" value="EF-hand"/>
    <property type="match status" value="1"/>
</dbReference>
<proteinExistence type="inferred from homology"/>
<evidence type="ECO:0000256" key="7">
    <source>
        <dbReference type="ARBA" id="ARBA00043224"/>
    </source>
</evidence>
<sequence>MHMRGTTFTSYKDSFLYLVYLCSVFSTVKDLIELRLVVSLRIDFLQASSTIIGSYINANEQKHQSILKSIVRSFSDALMGNQESSMVSSPFGYDPFVSLSKNNFSDEEFERCFRYFDSLKQGTWTREDFHRFLNALFSNKQRPYCILSDLVEQYFRETDFNQDEKIDFDEFLQAWKKPVKCAVKPISALVIVDVQNDFISGTLALHSCPANQQGEEVVPIINRVLHDVKFDVVAYTYDWHPANHISFYENRFLRATAPESPVTAEKARVLDMIIFIGSNDLAKRIEQILWPAHCVQQSQGAELHRDLVRHENAIHVYKGTNPEIDSYSAFWDNMKLSKTTLDDQLRERFVTDVYVVGLATDVCVASTAMHAIENNYRTALVEDACRGVNEKEIECKRTVLTKNGCIFVESNVLPGMVSGEDRRPEMARRMFVENLKSIGRYKTSLTS</sequence>
<evidence type="ECO:0000259" key="8">
    <source>
        <dbReference type="PROSITE" id="PS50222"/>
    </source>
</evidence>
<dbReference type="GO" id="GO:0019363">
    <property type="term" value="P:pyridine nucleotide biosynthetic process"/>
    <property type="evidence" value="ECO:0007669"/>
    <property type="project" value="UniProtKB-KW"/>
</dbReference>
<dbReference type="InterPro" id="IPR002048">
    <property type="entry name" value="EF_hand_dom"/>
</dbReference>
<keyword evidence="2" id="KW-0662">Pyridine nucleotide biosynthesis</keyword>
<dbReference type="PANTHER" id="PTHR11080">
    <property type="entry name" value="PYRAZINAMIDASE/NICOTINAMIDASE"/>
    <property type="match status" value="1"/>
</dbReference>
<dbReference type="InterPro" id="IPR052347">
    <property type="entry name" value="Isochorismatase_Nicotinamidase"/>
</dbReference>
<dbReference type="CDD" id="cd00051">
    <property type="entry name" value="EFh"/>
    <property type="match status" value="1"/>
</dbReference>
<comment type="caution">
    <text evidence="9">The sequence shown here is derived from an EMBL/GenBank/DDBJ whole genome shotgun (WGS) entry which is preliminary data.</text>
</comment>
<dbReference type="PANTHER" id="PTHR11080:SF2">
    <property type="entry name" value="LD05707P"/>
    <property type="match status" value="1"/>
</dbReference>
<dbReference type="Gene3D" id="3.40.50.850">
    <property type="entry name" value="Isochorismatase-like"/>
    <property type="match status" value="1"/>
</dbReference>
<comment type="similarity">
    <text evidence="1">Belongs to the isochorismatase family.</text>
</comment>
<dbReference type="Gene3D" id="1.10.238.10">
    <property type="entry name" value="EF-hand"/>
    <property type="match status" value="1"/>
</dbReference>
<dbReference type="AlphaFoldDB" id="A0A814DQN3"/>
<dbReference type="Proteomes" id="UP000663852">
    <property type="component" value="Unassembled WGS sequence"/>
</dbReference>
<dbReference type="Pfam" id="PF13499">
    <property type="entry name" value="EF-hand_7"/>
    <property type="match status" value="1"/>
</dbReference>
<dbReference type="InterPro" id="IPR036380">
    <property type="entry name" value="Isochorismatase-like_sf"/>
</dbReference>
<dbReference type="SMART" id="SM00054">
    <property type="entry name" value="EFh"/>
    <property type="match status" value="2"/>
</dbReference>
<accession>A0A814DQN3</accession>
<dbReference type="EC" id="3.5.1.19" evidence="6"/>
<feature type="domain" description="EF-hand" evidence="8">
    <location>
        <begin position="146"/>
        <end position="181"/>
    </location>
</feature>
<dbReference type="InterPro" id="IPR000868">
    <property type="entry name" value="Isochorismatase-like_dom"/>
</dbReference>
<dbReference type="OrthoDB" id="167809at2759"/>
<evidence type="ECO:0000256" key="1">
    <source>
        <dbReference type="ARBA" id="ARBA00006336"/>
    </source>
</evidence>
<dbReference type="InterPro" id="IPR011992">
    <property type="entry name" value="EF-hand-dom_pair"/>
</dbReference>
<name>A0A814DQN3_ADIRI</name>
<comment type="pathway">
    <text evidence="5">Cofactor biosynthesis; nicotinate biosynthesis; nicotinate from nicotinamide: step 1/1.</text>
</comment>
<evidence type="ECO:0000256" key="6">
    <source>
        <dbReference type="ARBA" id="ARBA00039017"/>
    </source>
</evidence>
<dbReference type="SUPFAM" id="SSF52499">
    <property type="entry name" value="Isochorismatase-like hydrolases"/>
    <property type="match status" value="1"/>
</dbReference>
<keyword evidence="3" id="KW-0479">Metal-binding</keyword>